<feature type="signal peptide" evidence="1">
    <location>
        <begin position="1"/>
        <end position="22"/>
    </location>
</feature>
<dbReference type="Proteomes" id="UP001530293">
    <property type="component" value="Unassembled WGS sequence"/>
</dbReference>
<sequence>MNGINVAAFILAMLLASSLVDASKLGLGVREAPQSLSMGGSRPPMTLASASASAFCRRGLGSRTRKKMMENKLIFSSSNTSRDNNIAESLDAIPSISSLMKKAKQVRQKLYCNDDAIQSLPLPSFLNDPSKQLCYPSSTYNMIIDNGSPARASKKKIISVRRGYCNWLLPNKIMIGSYPGMTPEINGPTRQESLRHIQNMVQSAKITLFCCLQSEVPCQMDGVAWRKTKQFEGGSESEDGDDVIYLEPDYLRREFPRPFTRYGPLAQAFASDSSSSLSKQLEFLHSPIEDLGVPDCNTSLLSLLSKLLQHLHINDNLSSTTHNPVIYLHCWGGRGRAGLVGACLASLLFPELSSKSILDWIQCGYDTRCGAESMADGLKRSPQTKEQRLFVKEFVALVHAEKENTDR</sequence>
<feature type="chain" id="PRO_5044857893" description="Tyrosine specific protein phosphatases domain-containing protein" evidence="1">
    <location>
        <begin position="23"/>
        <end position="407"/>
    </location>
</feature>
<proteinExistence type="predicted"/>
<evidence type="ECO:0008006" key="4">
    <source>
        <dbReference type="Google" id="ProtNLM"/>
    </source>
</evidence>
<keyword evidence="3" id="KW-1185">Reference proteome</keyword>
<keyword evidence="1" id="KW-0732">Signal</keyword>
<dbReference type="SUPFAM" id="SSF52799">
    <property type="entry name" value="(Phosphotyrosine protein) phosphatases II"/>
    <property type="match status" value="1"/>
</dbReference>
<gene>
    <name evidence="2" type="ORF">ACHAWU_001530</name>
</gene>
<protein>
    <recommendedName>
        <fullName evidence="4">Tyrosine specific protein phosphatases domain-containing protein</fullName>
    </recommendedName>
</protein>
<dbReference type="InterPro" id="IPR029021">
    <property type="entry name" value="Prot-tyrosine_phosphatase-like"/>
</dbReference>
<evidence type="ECO:0000256" key="1">
    <source>
        <dbReference type="SAM" id="SignalP"/>
    </source>
</evidence>
<evidence type="ECO:0000313" key="2">
    <source>
        <dbReference type="EMBL" id="KAL3764700.1"/>
    </source>
</evidence>
<accession>A0ABD3MW46</accession>
<dbReference type="EMBL" id="JALLBG020000102">
    <property type="protein sequence ID" value="KAL3764700.1"/>
    <property type="molecule type" value="Genomic_DNA"/>
</dbReference>
<evidence type="ECO:0000313" key="3">
    <source>
        <dbReference type="Proteomes" id="UP001530293"/>
    </source>
</evidence>
<reference evidence="2 3" key="1">
    <citation type="submission" date="2024-10" db="EMBL/GenBank/DDBJ databases">
        <title>Updated reference genomes for cyclostephanoid diatoms.</title>
        <authorList>
            <person name="Roberts W.R."/>
            <person name="Alverson A.J."/>
        </authorList>
    </citation>
    <scope>NUCLEOTIDE SEQUENCE [LARGE SCALE GENOMIC DNA]</scope>
    <source>
        <strain evidence="2 3">AJA232-27</strain>
    </source>
</reference>
<comment type="caution">
    <text evidence="2">The sequence shown here is derived from an EMBL/GenBank/DDBJ whole genome shotgun (WGS) entry which is preliminary data.</text>
</comment>
<dbReference type="Gene3D" id="3.90.190.10">
    <property type="entry name" value="Protein tyrosine phosphatase superfamily"/>
    <property type="match status" value="1"/>
</dbReference>
<organism evidence="2 3">
    <name type="scientific">Discostella pseudostelligera</name>
    <dbReference type="NCBI Taxonomy" id="259834"/>
    <lineage>
        <taxon>Eukaryota</taxon>
        <taxon>Sar</taxon>
        <taxon>Stramenopiles</taxon>
        <taxon>Ochrophyta</taxon>
        <taxon>Bacillariophyta</taxon>
        <taxon>Coscinodiscophyceae</taxon>
        <taxon>Thalassiosirophycidae</taxon>
        <taxon>Stephanodiscales</taxon>
        <taxon>Stephanodiscaceae</taxon>
        <taxon>Discostella</taxon>
    </lineage>
</organism>
<dbReference type="AlphaFoldDB" id="A0ABD3MW46"/>
<name>A0ABD3MW46_9STRA</name>